<evidence type="ECO:0000256" key="6">
    <source>
        <dbReference type="ARBA" id="ARBA00023136"/>
    </source>
</evidence>
<dbReference type="EC" id="2.5.1.145" evidence="7"/>
<comment type="pathway">
    <text evidence="7">Protein modification; lipoprotein biosynthesis (diacylglyceryl transfer).</text>
</comment>
<evidence type="ECO:0000256" key="4">
    <source>
        <dbReference type="ARBA" id="ARBA00022692"/>
    </source>
</evidence>
<dbReference type="InterPro" id="IPR001640">
    <property type="entry name" value="Lgt"/>
</dbReference>
<keyword evidence="3 7" id="KW-0808">Transferase</keyword>
<dbReference type="NCBIfam" id="TIGR00544">
    <property type="entry name" value="lgt"/>
    <property type="match status" value="1"/>
</dbReference>
<comment type="catalytic activity">
    <reaction evidence="7">
        <text>L-cysteinyl-[prolipoprotein] + a 1,2-diacyl-sn-glycero-3-phospho-(1'-sn-glycerol) = an S-1,2-diacyl-sn-glyceryl-L-cysteinyl-[prolipoprotein] + sn-glycerol 1-phosphate + H(+)</text>
        <dbReference type="Rhea" id="RHEA:56712"/>
        <dbReference type="Rhea" id="RHEA-COMP:14679"/>
        <dbReference type="Rhea" id="RHEA-COMP:14680"/>
        <dbReference type="ChEBI" id="CHEBI:15378"/>
        <dbReference type="ChEBI" id="CHEBI:29950"/>
        <dbReference type="ChEBI" id="CHEBI:57685"/>
        <dbReference type="ChEBI" id="CHEBI:64716"/>
        <dbReference type="ChEBI" id="CHEBI:140658"/>
        <dbReference type="EC" id="2.5.1.145"/>
    </reaction>
</comment>
<sequence>MNNYINPVAFELLGKPVYWYGIIISATILLGYYLAELEARKRGIKKDKILDLLIIALPIAFIFARAYYVIFRWDYYSKNYSEIVAIWDGGIAIYGGLIGGLLVLLIFSNRNKIKILKLLDIIAPSLLLGQALGRWGNFFNHEAYGEIVTKSFLQKLNIPKFIIENMYIDGSYRQPTFLYESIWCFIVLIILLIIKNKLYSGEVFSFYMIFYGVERFIVEGMRTDSLYIGIIRVSQIVSLIMVILGICYFIFNRFNNKKKILYINS</sequence>
<feature type="transmembrane region" description="Helical" evidence="7">
    <location>
        <begin position="49"/>
        <end position="71"/>
    </location>
</feature>
<evidence type="ECO:0000256" key="2">
    <source>
        <dbReference type="ARBA" id="ARBA00022475"/>
    </source>
</evidence>
<dbReference type="PROSITE" id="PS01311">
    <property type="entry name" value="LGT"/>
    <property type="match status" value="1"/>
</dbReference>
<feature type="transmembrane region" description="Helical" evidence="7">
    <location>
        <begin position="17"/>
        <end position="37"/>
    </location>
</feature>
<dbReference type="PANTHER" id="PTHR30589">
    <property type="entry name" value="PROLIPOPROTEIN DIACYLGLYCERYL TRANSFERASE"/>
    <property type="match status" value="1"/>
</dbReference>
<keyword evidence="9" id="KW-1185">Reference proteome</keyword>
<reference evidence="8 9" key="1">
    <citation type="submission" date="2016-01" db="EMBL/GenBank/DDBJ databases">
        <authorList>
            <person name="Mitreva M."/>
            <person name="Pepin K.H."/>
            <person name="Mihindukulasuriya K.A."/>
            <person name="Fulton R."/>
            <person name="Fronick C."/>
            <person name="O'Laughlin M."/>
            <person name="Miner T."/>
            <person name="Herter B."/>
            <person name="Rosa B.A."/>
            <person name="Cordes M."/>
            <person name="Tomlinson C."/>
            <person name="Wollam A."/>
            <person name="Palsikar V.B."/>
            <person name="Mardis E.R."/>
            <person name="Wilson R.K."/>
        </authorList>
    </citation>
    <scope>NUCLEOTIDE SEQUENCE [LARGE SCALE GENOMIC DNA]</scope>
    <source>
        <strain evidence="8 9">KA00071</strain>
    </source>
</reference>
<evidence type="ECO:0000313" key="9">
    <source>
        <dbReference type="Proteomes" id="UP000070467"/>
    </source>
</evidence>
<keyword evidence="2 7" id="KW-1003">Cell membrane</keyword>
<comment type="caution">
    <text evidence="8">The sequence shown here is derived from an EMBL/GenBank/DDBJ whole genome shotgun (WGS) entry which is preliminary data.</text>
</comment>
<keyword evidence="5 7" id="KW-1133">Transmembrane helix</keyword>
<dbReference type="HAMAP" id="MF_01147">
    <property type="entry name" value="Lgt"/>
    <property type="match status" value="1"/>
</dbReference>
<protein>
    <recommendedName>
        <fullName evidence="7">Phosphatidylglycerol--prolipoprotein diacylglyceryl transferase</fullName>
        <ecNumber evidence="7">2.5.1.145</ecNumber>
    </recommendedName>
</protein>
<proteinExistence type="inferred from homology"/>
<evidence type="ECO:0000256" key="1">
    <source>
        <dbReference type="ARBA" id="ARBA00007150"/>
    </source>
</evidence>
<feature type="binding site" evidence="7">
    <location>
        <position position="134"/>
    </location>
    <ligand>
        <name>a 1,2-diacyl-sn-glycero-3-phospho-(1'-sn-glycerol)</name>
        <dbReference type="ChEBI" id="CHEBI:64716"/>
    </ligand>
</feature>
<dbReference type="EMBL" id="LSDB01000001">
    <property type="protein sequence ID" value="KXB58966.1"/>
    <property type="molecule type" value="Genomic_DNA"/>
</dbReference>
<comment type="similarity">
    <text evidence="1 7">Belongs to the Lgt family.</text>
</comment>
<gene>
    <name evidence="7" type="primary">lgt</name>
    <name evidence="8" type="ORF">HMPREF1871_00033</name>
</gene>
<keyword evidence="4 7" id="KW-0812">Transmembrane</keyword>
<evidence type="ECO:0000256" key="3">
    <source>
        <dbReference type="ARBA" id="ARBA00022679"/>
    </source>
</evidence>
<comment type="function">
    <text evidence="7">Catalyzes the transfer of the diacylglyceryl group from phosphatidylglycerol to the sulfhydryl group of the N-terminal cysteine of a prolipoprotein, the first step in the formation of mature lipoproteins.</text>
</comment>
<dbReference type="Pfam" id="PF01790">
    <property type="entry name" value="LGT"/>
    <property type="match status" value="1"/>
</dbReference>
<evidence type="ECO:0000256" key="5">
    <source>
        <dbReference type="ARBA" id="ARBA00022989"/>
    </source>
</evidence>
<dbReference type="RefSeq" id="WP_407919976.1">
    <property type="nucleotide sequence ID" value="NZ_KQ959854.1"/>
</dbReference>
<comment type="subcellular location">
    <subcellularLocation>
        <location evidence="7">Cell membrane</location>
        <topology evidence="7">Multi-pass membrane protein</topology>
    </subcellularLocation>
</comment>
<dbReference type="GO" id="GO:0016740">
    <property type="term" value="F:transferase activity"/>
    <property type="evidence" value="ECO:0007669"/>
    <property type="project" value="UniProtKB-KW"/>
</dbReference>
<name>A0ABR5TNG6_9BACL</name>
<feature type="transmembrane region" description="Helical" evidence="7">
    <location>
        <begin position="176"/>
        <end position="194"/>
    </location>
</feature>
<evidence type="ECO:0000256" key="7">
    <source>
        <dbReference type="HAMAP-Rule" id="MF_01147"/>
    </source>
</evidence>
<dbReference type="Proteomes" id="UP000070467">
    <property type="component" value="Unassembled WGS sequence"/>
</dbReference>
<organism evidence="8 9">
    <name type="scientific">Gemelliphila asaccharolytica</name>
    <dbReference type="NCBI Taxonomy" id="502393"/>
    <lineage>
        <taxon>Bacteria</taxon>
        <taxon>Bacillati</taxon>
        <taxon>Bacillota</taxon>
        <taxon>Bacilli</taxon>
        <taxon>Bacillales</taxon>
        <taxon>Gemellaceae</taxon>
        <taxon>Gemelliphila</taxon>
    </lineage>
</organism>
<accession>A0ABR5TNG6</accession>
<feature type="transmembrane region" description="Helical" evidence="7">
    <location>
        <begin position="83"/>
        <end position="107"/>
    </location>
</feature>
<dbReference type="PANTHER" id="PTHR30589:SF0">
    <property type="entry name" value="PHOSPHATIDYLGLYCEROL--PROLIPOPROTEIN DIACYLGLYCERYL TRANSFERASE"/>
    <property type="match status" value="1"/>
</dbReference>
<keyword evidence="6 7" id="KW-0472">Membrane</keyword>
<evidence type="ECO:0000313" key="8">
    <source>
        <dbReference type="EMBL" id="KXB58966.1"/>
    </source>
</evidence>
<feature type="transmembrane region" description="Helical" evidence="7">
    <location>
        <begin position="226"/>
        <end position="251"/>
    </location>
</feature>